<dbReference type="STRING" id="3469.A0A4Y7ITN1"/>
<protein>
    <recommendedName>
        <fullName evidence="7">MADS-box domain-containing protein</fullName>
    </recommendedName>
</protein>
<evidence type="ECO:0000256" key="6">
    <source>
        <dbReference type="SAM" id="Coils"/>
    </source>
</evidence>
<dbReference type="Gene3D" id="3.40.1810.10">
    <property type="entry name" value="Transcription factor, MADS-box"/>
    <property type="match status" value="1"/>
</dbReference>
<dbReference type="SMART" id="SM00432">
    <property type="entry name" value="MADS"/>
    <property type="match status" value="1"/>
</dbReference>
<feature type="coiled-coil region" evidence="6">
    <location>
        <begin position="125"/>
        <end position="152"/>
    </location>
</feature>
<dbReference type="PANTHER" id="PTHR11945:SF534">
    <property type="entry name" value="MYOCYTE-SPECIFIC ENHANCER FACTOR 2"/>
    <property type="match status" value="1"/>
</dbReference>
<keyword evidence="9" id="KW-1185">Reference proteome</keyword>
<dbReference type="GO" id="GO:0046983">
    <property type="term" value="F:protein dimerization activity"/>
    <property type="evidence" value="ECO:0007669"/>
    <property type="project" value="InterPro"/>
</dbReference>
<keyword evidence="2" id="KW-0805">Transcription regulation</keyword>
<dbReference type="GO" id="GO:0000978">
    <property type="term" value="F:RNA polymerase II cis-regulatory region sequence-specific DNA binding"/>
    <property type="evidence" value="ECO:0007669"/>
    <property type="project" value="TreeGrafter"/>
</dbReference>
<dbReference type="Pfam" id="PF00319">
    <property type="entry name" value="SRF-TF"/>
    <property type="match status" value="1"/>
</dbReference>
<dbReference type="InterPro" id="IPR033897">
    <property type="entry name" value="SRF-like_MADS-box"/>
</dbReference>
<dbReference type="InterPro" id="IPR002100">
    <property type="entry name" value="TF_MADSbox"/>
</dbReference>
<dbReference type="PRINTS" id="PR00404">
    <property type="entry name" value="MADSDOMAIN"/>
</dbReference>
<dbReference type="GO" id="GO:0045944">
    <property type="term" value="P:positive regulation of transcription by RNA polymerase II"/>
    <property type="evidence" value="ECO:0007669"/>
    <property type="project" value="InterPro"/>
</dbReference>
<organism evidence="8 9">
    <name type="scientific">Papaver somniferum</name>
    <name type="common">Opium poppy</name>
    <dbReference type="NCBI Taxonomy" id="3469"/>
    <lineage>
        <taxon>Eukaryota</taxon>
        <taxon>Viridiplantae</taxon>
        <taxon>Streptophyta</taxon>
        <taxon>Embryophyta</taxon>
        <taxon>Tracheophyta</taxon>
        <taxon>Spermatophyta</taxon>
        <taxon>Magnoliopsida</taxon>
        <taxon>Ranunculales</taxon>
        <taxon>Papaveraceae</taxon>
        <taxon>Papaveroideae</taxon>
        <taxon>Papaver</taxon>
    </lineage>
</organism>
<dbReference type="InterPro" id="IPR036879">
    <property type="entry name" value="TF_MADSbox_sf"/>
</dbReference>
<gene>
    <name evidence="8" type="ORF">C5167_019572</name>
</gene>
<dbReference type="EMBL" id="CM010716">
    <property type="protein sequence ID" value="RZC51150.1"/>
    <property type="molecule type" value="Genomic_DNA"/>
</dbReference>
<dbReference type="OMA" id="NAHEAKN"/>
<dbReference type="Proteomes" id="UP000316621">
    <property type="component" value="Chromosome 2"/>
</dbReference>
<evidence type="ECO:0000256" key="2">
    <source>
        <dbReference type="ARBA" id="ARBA00023015"/>
    </source>
</evidence>
<sequence length="206" mass="23084">MGRKKIEIEKINDPKKRIVTFSKRRGGIESKAAELCRLFPDIIVSIIVFSPGGKAFTFSNSPLGVCNMVERFLKEETKDKKQEDRNAHEAKNSTYAQECTNKADVGSGSDSYWWDNIDMEELDSVEKLKSLRESLANLKQNLSARKEKLTAAALSPLSASFSTIEDTIIEDRIAEDAATSITQKHEAGKIYCKEHPNLDLSLNLGW</sequence>
<keyword evidence="6" id="KW-0175">Coiled coil</keyword>
<evidence type="ECO:0000313" key="8">
    <source>
        <dbReference type="EMBL" id="RZC51150.1"/>
    </source>
</evidence>
<dbReference type="SUPFAM" id="SSF55455">
    <property type="entry name" value="SRF-like"/>
    <property type="match status" value="1"/>
</dbReference>
<evidence type="ECO:0000259" key="7">
    <source>
        <dbReference type="PROSITE" id="PS50066"/>
    </source>
</evidence>
<evidence type="ECO:0000256" key="1">
    <source>
        <dbReference type="ARBA" id="ARBA00004123"/>
    </source>
</evidence>
<accession>A0A4Y7ITN1</accession>
<evidence type="ECO:0000256" key="5">
    <source>
        <dbReference type="ARBA" id="ARBA00023242"/>
    </source>
</evidence>
<keyword evidence="4" id="KW-0804">Transcription</keyword>
<evidence type="ECO:0000256" key="4">
    <source>
        <dbReference type="ARBA" id="ARBA00023163"/>
    </source>
</evidence>
<proteinExistence type="predicted"/>
<dbReference type="GO" id="GO:0000981">
    <property type="term" value="F:DNA-binding transcription factor activity, RNA polymerase II-specific"/>
    <property type="evidence" value="ECO:0007669"/>
    <property type="project" value="InterPro"/>
</dbReference>
<feature type="domain" description="MADS-box" evidence="7">
    <location>
        <begin position="1"/>
        <end position="62"/>
    </location>
</feature>
<evidence type="ECO:0000256" key="3">
    <source>
        <dbReference type="ARBA" id="ARBA00023125"/>
    </source>
</evidence>
<reference evidence="8 9" key="1">
    <citation type="journal article" date="2018" name="Science">
        <title>The opium poppy genome and morphinan production.</title>
        <authorList>
            <person name="Guo L."/>
            <person name="Winzer T."/>
            <person name="Yang X."/>
            <person name="Li Y."/>
            <person name="Ning Z."/>
            <person name="He Z."/>
            <person name="Teodor R."/>
            <person name="Lu Y."/>
            <person name="Bowser T.A."/>
            <person name="Graham I.A."/>
            <person name="Ye K."/>
        </authorList>
    </citation>
    <scope>NUCLEOTIDE SEQUENCE [LARGE SCALE GENOMIC DNA]</scope>
    <source>
        <strain evidence="9">cv. HN1</strain>
        <tissue evidence="8">Leaves</tissue>
    </source>
</reference>
<name>A0A4Y7ITN1_PAPSO</name>
<keyword evidence="3" id="KW-0238">DNA-binding</keyword>
<keyword evidence="5" id="KW-0539">Nucleus</keyword>
<dbReference type="Gramene" id="RZC51150">
    <property type="protein sequence ID" value="RZC51150"/>
    <property type="gene ID" value="C5167_019572"/>
</dbReference>
<dbReference type="CDD" id="cd00266">
    <property type="entry name" value="MADS_SRF_like"/>
    <property type="match status" value="1"/>
</dbReference>
<dbReference type="PANTHER" id="PTHR11945">
    <property type="entry name" value="MADS BOX PROTEIN"/>
    <property type="match status" value="1"/>
</dbReference>
<comment type="subcellular location">
    <subcellularLocation>
        <location evidence="1">Nucleus</location>
    </subcellularLocation>
</comment>
<dbReference type="PROSITE" id="PS50066">
    <property type="entry name" value="MADS_BOX_2"/>
    <property type="match status" value="1"/>
</dbReference>
<dbReference type="AlphaFoldDB" id="A0A4Y7ITN1"/>
<dbReference type="GO" id="GO:0005634">
    <property type="term" value="C:nucleus"/>
    <property type="evidence" value="ECO:0007669"/>
    <property type="project" value="UniProtKB-SubCell"/>
</dbReference>
<evidence type="ECO:0000313" key="9">
    <source>
        <dbReference type="Proteomes" id="UP000316621"/>
    </source>
</evidence>